<dbReference type="PANTHER" id="PTHR22923">
    <property type="entry name" value="CEREBELLIN-RELATED"/>
    <property type="match status" value="1"/>
</dbReference>
<proteinExistence type="predicted"/>
<feature type="coiled-coil region" evidence="4">
    <location>
        <begin position="71"/>
        <end position="139"/>
    </location>
</feature>
<keyword evidence="2" id="KW-0964">Secreted</keyword>
<reference evidence="7" key="1">
    <citation type="journal article" date="2021" name="Genome Biol. Evol.">
        <title>A High-Quality Reference Genome for a Parasitic Bivalve with Doubly Uniparental Inheritance (Bivalvia: Unionida).</title>
        <authorList>
            <person name="Smith C.H."/>
        </authorList>
    </citation>
    <scope>NUCLEOTIDE SEQUENCE</scope>
    <source>
        <strain evidence="7">CHS0354</strain>
    </source>
</reference>
<reference evidence="7" key="2">
    <citation type="journal article" date="2021" name="Genome Biol. Evol.">
        <title>Developing a high-quality reference genome for a parasitic bivalve with doubly uniparental inheritance (Bivalvia: Unionida).</title>
        <authorList>
            <person name="Smith C.H."/>
        </authorList>
    </citation>
    <scope>NUCLEOTIDE SEQUENCE</scope>
    <source>
        <strain evidence="7">CHS0354</strain>
        <tissue evidence="7">Mantle</tissue>
    </source>
</reference>
<dbReference type="InterPro" id="IPR050822">
    <property type="entry name" value="Cerebellin_Synaptic_Org"/>
</dbReference>
<evidence type="ECO:0000256" key="5">
    <source>
        <dbReference type="SAM" id="MobiDB-lite"/>
    </source>
</evidence>
<evidence type="ECO:0000256" key="4">
    <source>
        <dbReference type="SAM" id="Coils"/>
    </source>
</evidence>
<name>A0AAE0W1G6_9BIVA</name>
<dbReference type="Gene3D" id="2.60.120.40">
    <property type="match status" value="1"/>
</dbReference>
<evidence type="ECO:0000313" key="8">
    <source>
        <dbReference type="Proteomes" id="UP001195483"/>
    </source>
</evidence>
<dbReference type="AlphaFoldDB" id="A0AAE0W1G6"/>
<dbReference type="SMART" id="SM00110">
    <property type="entry name" value="C1Q"/>
    <property type="match status" value="1"/>
</dbReference>
<dbReference type="Pfam" id="PF00386">
    <property type="entry name" value="C1q"/>
    <property type="match status" value="1"/>
</dbReference>
<sequence>MLDKSRGIEAVSSGDKPKGQKGKSRILTLLEEDKKDQIGIKSNTQVSKEMYAIYLAAADQKLNYGHDDGIISELLKKIRDLEERDREFDRKLNEIGLLKEQTDEAQKRLANMHELEYRLQKAEELIRTLENRLDNNNVHCKVNESDTIKVNDTNRGHNMDTAGTGSVPIRQAVSNIQSRQAKMDDKIAELVNFNNRIQTVQDVATAKDLKRTVTRKVAFTVTFSTYLFSVTPGRPFRFDMIEYNEGSAYNAQIGIFTCPVSGTYFFFTNVLSLANEGLETNLILDGRVLGTTKVFGHDNRDQGSTAAAIHCIAGQRVWVEGKDGNHAYGYKYSSFSGILLWPSDAGENSN</sequence>
<keyword evidence="3" id="KW-0732">Signal</keyword>
<keyword evidence="8" id="KW-1185">Reference proteome</keyword>
<dbReference type="SUPFAM" id="SSF49842">
    <property type="entry name" value="TNF-like"/>
    <property type="match status" value="1"/>
</dbReference>
<dbReference type="GO" id="GO:0005576">
    <property type="term" value="C:extracellular region"/>
    <property type="evidence" value="ECO:0007669"/>
    <property type="project" value="UniProtKB-SubCell"/>
</dbReference>
<gene>
    <name evidence="7" type="ORF">CHS0354_042310</name>
</gene>
<organism evidence="7 8">
    <name type="scientific">Potamilus streckersoni</name>
    <dbReference type="NCBI Taxonomy" id="2493646"/>
    <lineage>
        <taxon>Eukaryota</taxon>
        <taxon>Metazoa</taxon>
        <taxon>Spiralia</taxon>
        <taxon>Lophotrochozoa</taxon>
        <taxon>Mollusca</taxon>
        <taxon>Bivalvia</taxon>
        <taxon>Autobranchia</taxon>
        <taxon>Heteroconchia</taxon>
        <taxon>Palaeoheterodonta</taxon>
        <taxon>Unionida</taxon>
        <taxon>Unionoidea</taxon>
        <taxon>Unionidae</taxon>
        <taxon>Ambleminae</taxon>
        <taxon>Lampsilini</taxon>
        <taxon>Potamilus</taxon>
    </lineage>
</organism>
<evidence type="ECO:0000256" key="3">
    <source>
        <dbReference type="ARBA" id="ARBA00022729"/>
    </source>
</evidence>
<protein>
    <recommendedName>
        <fullName evidence="6">C1q domain-containing protein</fullName>
    </recommendedName>
</protein>
<evidence type="ECO:0000313" key="7">
    <source>
        <dbReference type="EMBL" id="KAK3597961.1"/>
    </source>
</evidence>
<dbReference type="Proteomes" id="UP001195483">
    <property type="component" value="Unassembled WGS sequence"/>
</dbReference>
<reference evidence="7" key="3">
    <citation type="submission" date="2023-05" db="EMBL/GenBank/DDBJ databases">
        <authorList>
            <person name="Smith C.H."/>
        </authorList>
    </citation>
    <scope>NUCLEOTIDE SEQUENCE</scope>
    <source>
        <strain evidence="7">CHS0354</strain>
        <tissue evidence="7">Mantle</tissue>
    </source>
</reference>
<keyword evidence="4" id="KW-0175">Coiled coil</keyword>
<feature type="domain" description="C1q" evidence="6">
    <location>
        <begin position="212"/>
        <end position="346"/>
    </location>
</feature>
<dbReference type="PANTHER" id="PTHR22923:SF116">
    <property type="entry name" value="C1Q DOMAIN-CONTAINING PROTEIN"/>
    <property type="match status" value="1"/>
</dbReference>
<feature type="region of interest" description="Disordered" evidence="5">
    <location>
        <begin position="1"/>
        <end position="24"/>
    </location>
</feature>
<dbReference type="InterPro" id="IPR008983">
    <property type="entry name" value="Tumour_necrosis_fac-like_dom"/>
</dbReference>
<accession>A0AAE0W1G6</accession>
<dbReference type="EMBL" id="JAEAOA010002354">
    <property type="protein sequence ID" value="KAK3597961.1"/>
    <property type="molecule type" value="Genomic_DNA"/>
</dbReference>
<dbReference type="PROSITE" id="PS50871">
    <property type="entry name" value="C1Q"/>
    <property type="match status" value="1"/>
</dbReference>
<evidence type="ECO:0000256" key="1">
    <source>
        <dbReference type="ARBA" id="ARBA00004613"/>
    </source>
</evidence>
<evidence type="ECO:0000259" key="6">
    <source>
        <dbReference type="PROSITE" id="PS50871"/>
    </source>
</evidence>
<comment type="subcellular location">
    <subcellularLocation>
        <location evidence="1">Secreted</location>
    </subcellularLocation>
</comment>
<evidence type="ECO:0000256" key="2">
    <source>
        <dbReference type="ARBA" id="ARBA00022525"/>
    </source>
</evidence>
<dbReference type="InterPro" id="IPR001073">
    <property type="entry name" value="C1q_dom"/>
</dbReference>
<comment type="caution">
    <text evidence="7">The sequence shown here is derived from an EMBL/GenBank/DDBJ whole genome shotgun (WGS) entry which is preliminary data.</text>
</comment>
<dbReference type="PRINTS" id="PR00007">
    <property type="entry name" value="COMPLEMNTC1Q"/>
</dbReference>